<evidence type="ECO:0000256" key="7">
    <source>
        <dbReference type="PIRSR" id="PIRSR000915-2"/>
    </source>
</evidence>
<evidence type="ECO:0000313" key="9">
    <source>
        <dbReference type="EMBL" id="EGV65242.1"/>
    </source>
</evidence>
<dbReference type="NCBIfam" id="TIGR01452">
    <property type="entry name" value="PGP_euk"/>
    <property type="match status" value="1"/>
</dbReference>
<comment type="cofactor">
    <cofactor evidence="8">
        <name>Mg(2+)</name>
        <dbReference type="ChEBI" id="CHEBI:18420"/>
    </cofactor>
    <text evidence="8">Divalent metal ions. Mg(2+) is the most effective.</text>
</comment>
<dbReference type="HOGENOM" id="CLU_043473_0_0_1"/>
<dbReference type="PIRSF" id="PIRSF000915">
    <property type="entry name" value="PGP-type_phosphatase"/>
    <property type="match status" value="1"/>
</dbReference>
<feature type="binding site" evidence="8">
    <location>
        <position position="26"/>
    </location>
    <ligand>
        <name>Mg(2+)</name>
        <dbReference type="ChEBI" id="CHEBI:18420"/>
    </ligand>
</feature>
<gene>
    <name evidence="9" type="ORF">CANTEDRAFT_112981</name>
</gene>
<dbReference type="FunFam" id="3.40.50.1000:FF:000039">
    <property type="entry name" value="Phosphoglycolate phosphatase"/>
    <property type="match status" value="1"/>
</dbReference>
<dbReference type="eggNOG" id="KOG2882">
    <property type="taxonomic scope" value="Eukaryota"/>
</dbReference>
<feature type="binding site" evidence="7">
    <location>
        <begin position="59"/>
        <end position="61"/>
    </location>
    <ligand>
        <name>substrate</name>
    </ligand>
</feature>
<dbReference type="OrthoDB" id="413953at2759"/>
<feature type="active site" description="Proton donor" evidence="6">
    <location>
        <position position="28"/>
    </location>
</feature>
<dbReference type="Proteomes" id="UP000000707">
    <property type="component" value="Unassembled WGS sequence"/>
</dbReference>
<evidence type="ECO:0000256" key="3">
    <source>
        <dbReference type="ARBA" id="ARBA00066659"/>
    </source>
</evidence>
<feature type="binding site" evidence="8">
    <location>
        <position position="28"/>
    </location>
    <ligand>
        <name>Mg(2+)</name>
        <dbReference type="ChEBI" id="CHEBI:18420"/>
    </ligand>
</feature>
<keyword evidence="1 5" id="KW-0378">Hydrolase</keyword>
<dbReference type="GO" id="GO:0046872">
    <property type="term" value="F:metal ion binding"/>
    <property type="evidence" value="ECO:0007669"/>
    <property type="project" value="UniProtKB-KW"/>
</dbReference>
<reference evidence="9 10" key="1">
    <citation type="journal article" date="2011" name="Proc. Natl. Acad. Sci. U.S.A.">
        <title>Comparative genomics of xylose-fermenting fungi for enhanced biofuel production.</title>
        <authorList>
            <person name="Wohlbach D.J."/>
            <person name="Kuo A."/>
            <person name="Sato T.K."/>
            <person name="Potts K.M."/>
            <person name="Salamov A.A."/>
            <person name="LaButti K.M."/>
            <person name="Sun H."/>
            <person name="Clum A."/>
            <person name="Pangilinan J.L."/>
            <person name="Lindquist E.A."/>
            <person name="Lucas S."/>
            <person name="Lapidus A."/>
            <person name="Jin M."/>
            <person name="Gunawan C."/>
            <person name="Balan V."/>
            <person name="Dale B.E."/>
            <person name="Jeffries T.W."/>
            <person name="Zinkel R."/>
            <person name="Barry K.W."/>
            <person name="Grigoriev I.V."/>
            <person name="Gasch A.P."/>
        </authorList>
    </citation>
    <scope>NUCLEOTIDE SEQUENCE [LARGE SCALE GENOMIC DNA]</scope>
    <source>
        <strain evidence="10">ATCC 10573 / BCRC 21748 / CBS 615 / JCM 9827 / NBRC 10315 / NRRL Y-1498 / VKM Y-70</strain>
    </source>
</reference>
<keyword evidence="8" id="KW-0460">Magnesium</keyword>
<evidence type="ECO:0000256" key="4">
    <source>
        <dbReference type="ARBA" id="ARBA00069197"/>
    </source>
</evidence>
<dbReference type="AlphaFoldDB" id="G3AZU6"/>
<keyword evidence="8" id="KW-0479">Metal-binding</keyword>
<evidence type="ECO:0000313" key="10">
    <source>
        <dbReference type="Proteomes" id="UP000000707"/>
    </source>
</evidence>
<dbReference type="PANTHER" id="PTHR19288:SF46">
    <property type="entry name" value="HALOACID DEHALOGENASE-LIKE HYDROLASE DOMAIN-CONTAINING PROTEIN 2"/>
    <property type="match status" value="1"/>
</dbReference>
<evidence type="ECO:0000256" key="2">
    <source>
        <dbReference type="ARBA" id="ARBA00050247"/>
    </source>
</evidence>
<proteinExistence type="predicted"/>
<dbReference type="EC" id="3.1.3.41" evidence="3 5"/>
<accession>G3AZU6</accession>
<dbReference type="Gene3D" id="3.40.50.1000">
    <property type="entry name" value="HAD superfamily/HAD-like"/>
    <property type="match status" value="2"/>
</dbReference>
<evidence type="ECO:0000256" key="1">
    <source>
        <dbReference type="ARBA" id="ARBA00022801"/>
    </source>
</evidence>
<dbReference type="Pfam" id="PF13242">
    <property type="entry name" value="Hydrolase_like"/>
    <property type="match status" value="1"/>
</dbReference>
<dbReference type="PANTHER" id="PTHR19288">
    <property type="entry name" value="4-NITROPHENYLPHOSPHATASE-RELATED"/>
    <property type="match status" value="1"/>
</dbReference>
<feature type="active site" description="Nucleophile" evidence="6">
    <location>
        <position position="26"/>
    </location>
</feature>
<organism evidence="10">
    <name type="scientific">Candida tenuis (strain ATCC 10573 / BCRC 21748 / CBS 615 / JCM 9827 / NBRC 10315 / NRRL Y-1498 / VKM Y-70)</name>
    <name type="common">Yeast</name>
    <name type="synonym">Yamadazyma tenuis</name>
    <dbReference type="NCBI Taxonomy" id="590646"/>
    <lineage>
        <taxon>Eukaryota</taxon>
        <taxon>Fungi</taxon>
        <taxon>Dikarya</taxon>
        <taxon>Ascomycota</taxon>
        <taxon>Saccharomycotina</taxon>
        <taxon>Pichiomycetes</taxon>
        <taxon>Debaryomycetaceae</taxon>
        <taxon>Yamadazyma</taxon>
    </lineage>
</organism>
<comment type="catalytic activity">
    <reaction evidence="2 5">
        <text>4-nitrophenyl phosphate + H2O = 4-nitrophenol + phosphate + H(+)</text>
        <dbReference type="Rhea" id="RHEA:21664"/>
        <dbReference type="ChEBI" id="CHEBI:15377"/>
        <dbReference type="ChEBI" id="CHEBI:15378"/>
        <dbReference type="ChEBI" id="CHEBI:43474"/>
        <dbReference type="ChEBI" id="CHEBI:57917"/>
        <dbReference type="ChEBI" id="CHEBI:61146"/>
        <dbReference type="EC" id="3.1.3.41"/>
    </reaction>
</comment>
<evidence type="ECO:0000256" key="6">
    <source>
        <dbReference type="PIRSR" id="PIRSR000915-1"/>
    </source>
</evidence>
<dbReference type="SUPFAM" id="SSF56784">
    <property type="entry name" value="HAD-like"/>
    <property type="match status" value="1"/>
</dbReference>
<keyword evidence="10" id="KW-1185">Reference proteome</keyword>
<evidence type="ECO:0000256" key="8">
    <source>
        <dbReference type="PIRSR" id="PIRSR000915-3"/>
    </source>
</evidence>
<dbReference type="KEGG" id="cten:18246767"/>
<dbReference type="InterPro" id="IPR036412">
    <property type="entry name" value="HAD-like_sf"/>
</dbReference>
<feature type="binding site" evidence="7">
    <location>
        <position position="225"/>
    </location>
    <ligand>
        <name>substrate</name>
    </ligand>
</feature>
<name>G3AZU6_CANTC</name>
<evidence type="ECO:0000256" key="5">
    <source>
        <dbReference type="PIRNR" id="PIRNR000915"/>
    </source>
</evidence>
<dbReference type="InterPro" id="IPR006357">
    <property type="entry name" value="HAD-SF_hydro_IIA"/>
</dbReference>
<dbReference type="GO" id="GO:0008967">
    <property type="term" value="F:phosphoglycolate phosphatase activity"/>
    <property type="evidence" value="ECO:0007669"/>
    <property type="project" value="TreeGrafter"/>
</dbReference>
<dbReference type="Pfam" id="PF13344">
    <property type="entry name" value="Hydrolase_6"/>
    <property type="match status" value="1"/>
</dbReference>
<dbReference type="NCBIfam" id="TIGR01460">
    <property type="entry name" value="HAD-SF-IIA"/>
    <property type="match status" value="1"/>
</dbReference>
<feature type="binding site" evidence="8">
    <location>
        <position position="250"/>
    </location>
    <ligand>
        <name>Mg(2+)</name>
        <dbReference type="ChEBI" id="CHEBI:18420"/>
    </ligand>
</feature>
<dbReference type="GO" id="GO:0005737">
    <property type="term" value="C:cytoplasm"/>
    <property type="evidence" value="ECO:0007669"/>
    <property type="project" value="TreeGrafter"/>
</dbReference>
<sequence>MSKPTKLDTKQHIHQLLDNYDNFLFDCDGVIWLDEVLIPGVLDTINFLQAQGKRVAFISNNSSKSRQEYVEKFDKLGFKNITIDIIYPTCYAAALTVKEELQIPAGSKVWVLGDHGIEEELRQQGYIPVGGSDPALDTEFDLDHQLLQVDPHVKAVVVGSTKKFNYMRIATTLQYLLHQNKSLPFIGTNIDRSYPGHGGLVLPAGGSVVNYMEYTANREFINVGKPSPLLLDTVLKHQGFERDRTVMVGDTLYTDIKFGNDGKLGGGNGGSLLVLSGGTKHHDLEELHTLDQSMVPSFIMDSIGELVHFIDN</sequence>
<dbReference type="GO" id="GO:0004035">
    <property type="term" value="F:alkaline phosphatase activity"/>
    <property type="evidence" value="ECO:0007669"/>
    <property type="project" value="TreeGrafter"/>
</dbReference>
<dbReference type="EMBL" id="GL996514">
    <property type="protein sequence ID" value="EGV65242.1"/>
    <property type="molecule type" value="Genomic_DNA"/>
</dbReference>
<dbReference type="InterPro" id="IPR006349">
    <property type="entry name" value="PGP_euk"/>
</dbReference>
<protein>
    <recommendedName>
        <fullName evidence="4 5">4-nitrophenylphosphatase</fullName>
        <shortName evidence="5">PNPPase</shortName>
        <ecNumber evidence="3 5">3.1.3.41</ecNumber>
    </recommendedName>
</protein>
<dbReference type="GeneID" id="18246767"/>
<dbReference type="InterPro" id="IPR023214">
    <property type="entry name" value="HAD_sf"/>
</dbReference>